<organism evidence="1 3">
    <name type="scientific">Candidatus Regiella insecticola</name>
    <dbReference type="NCBI Taxonomy" id="138073"/>
    <lineage>
        <taxon>Bacteria</taxon>
        <taxon>Pseudomonadati</taxon>
        <taxon>Pseudomonadota</taxon>
        <taxon>Gammaproteobacteria</taxon>
        <taxon>Enterobacterales</taxon>
        <taxon>Enterobacteriaceae</taxon>
        <taxon>aphid secondary symbionts</taxon>
        <taxon>Candidatus Regiella</taxon>
    </lineage>
</organism>
<evidence type="ECO:0000313" key="1">
    <source>
        <dbReference type="EMBL" id="GFN47425.1"/>
    </source>
</evidence>
<dbReference type="EMBL" id="BLXO01000011">
    <property type="protein sequence ID" value="GFN47432.1"/>
    <property type="molecule type" value="Genomic_DNA"/>
</dbReference>
<accession>A0A6L2ZSN5</accession>
<sequence length="92" mass="11038">MTLHQGKQVLSRYRHHEHENFTHYLESRLHQWAEWYSRGNFFGLDYPSCSLEYRIMTEGNVFRRPGPKPLPNHEAAEEIECLVNEIAQQILR</sequence>
<name>A0A6L2ZSN5_9ENTR</name>
<proteinExistence type="predicted"/>
<protein>
    <submittedName>
        <fullName evidence="1">Uncharacterized protein</fullName>
    </submittedName>
</protein>
<reference evidence="1 3" key="1">
    <citation type="submission" date="2020-06" db="EMBL/GenBank/DDBJ databases">
        <title>The genome sequence of Candidatus Regiella insecticola strain Tut.</title>
        <authorList>
            <person name="Nikoh N."/>
            <person name="Tsuchida T."/>
            <person name="Koga R."/>
            <person name="Oshima K."/>
            <person name="Hattori M."/>
            <person name="Fukatsu T."/>
        </authorList>
    </citation>
    <scope>NUCLEOTIDE SEQUENCE [LARGE SCALE GENOMIC DNA]</scope>
    <source>
        <strain evidence="1 3">Tut</strain>
    </source>
</reference>
<dbReference type="Proteomes" id="UP000504714">
    <property type="component" value="Unassembled WGS sequence"/>
</dbReference>
<comment type="caution">
    <text evidence="1">The sequence shown here is derived from an EMBL/GenBank/DDBJ whole genome shotgun (WGS) entry which is preliminary data.</text>
</comment>
<evidence type="ECO:0000313" key="3">
    <source>
        <dbReference type="Proteomes" id="UP000504714"/>
    </source>
</evidence>
<dbReference type="AlphaFoldDB" id="A0A6L2ZSN5"/>
<gene>
    <name evidence="1" type="ORF">RINTU1_34940</name>
    <name evidence="2" type="ORF">RINTU1_35060</name>
</gene>
<evidence type="ECO:0000313" key="2">
    <source>
        <dbReference type="EMBL" id="GFN47432.1"/>
    </source>
</evidence>
<dbReference type="EMBL" id="BLXO01000011">
    <property type="protein sequence ID" value="GFN47425.1"/>
    <property type="molecule type" value="Genomic_DNA"/>
</dbReference>